<accession>A0AAQ3QR55</accession>
<sequence>MNKSLLTTDPSLQTHPYISKPRYLAPTIAVRYLSILLPVLLLSIFQTKAEAASTWEAKALGTTTAPNGYWEYLPDAYHTDPTGDFPMIIFLHGANNGLTKHGSLDRIKNHGLNKVLNTASHSLHNYFDQGDVFVLSPQAPGDGWSATQVRSFLDFAVSEYRVDEQRIYITGLSAGSAGIHRFINEDPNAVEITAFLTTAVVGVIENPGAAIVSPVSPLWAVTAYNDSGGSANTTVNLMAGHIAGTGPTNVQSTYPGNNGDADYTASFDASTGWTWESGRVPSIAGNPRVTLLAGDNHNSWDRAYSTQGIFDWLFSHTKPTTTISSPVDNTVSTLGANITLTGSSIDSDNNAIAGSSIHWSSSIDGDLGTGSSITINNLSTGVHKIYCTGIDSGNRGGRASVTVIVPNDQAFTANIDFGTLGGTAGWNAFDDHINGSIANLEDSNSAPTGLRIDVQTPFASRGTNGSFSVDAAENIYPEDVQKDHFYTSSSTQVGELLIRGLNPGQAYNFTFFGSRAQGGSSNLLARYTLGSQYATLQTRNNTNQTASINNYVANASGQVVLHVERDQSVSSSIKAYLSSLIITTQGAGGSTPNIVPVANNDTAATNEGIATTIDVLANDSDPDGGPNPLSIANFTSATNGGITNVNDELVYTPNAGFSGTDTFDYTITDGEDNATATVTITVNAAPPPNIAPVAINDTAITDEDVAVDIDVLANDSDSDAGPSVLSISSAGTPANGTTIIQGSIISYTPAAGFFGSDSFTYTITDGEDSATATVSITVNEATTPPAHGTLFSQDFEASTTLTDYISATPDSGQFDDISAETSAGTWSISNGQLQITRTGSSNDAGISRVNDALLGNPDVLKLSMEMAISNVPSTWSELFVIELGDWSGVADYGSGGAATQRYCRMEVKGDGAGEFKIVINGERSTIHLADGSVKRLTWYINNGTSTTSYTGLESINPASHDLVANSADVWINDTLVLTATSLGSTAAINDFRLRFSSNVAYTVGIESIAISNALDEATNIAPTPVDDTAATDEGQPVTINVLNNDTDPDGGPSALALASADTTSSGTAVVNGNQVDYTPNPGFYGTDSFNYTVSDGDATASAQVTVTVNDTSIASNLSSANLSGTNVGQGLGSSRILAGGEWELNALGKGSSGTLDASYGELETVDGDFSVVVKVQDLGPYGIAPVAGLTIRESTAADSVMLKFGINADSSYYQANRTSTGANASTSTPAGTASLPNGWLMIERVGDTLSLATSTDGTSYSVIHTVIFSDLANSLQVGLFAQSGDNTDYARVLLSDYALEAAYAVFVQDFSTSTLLADYSSTTPAANIFDDISAESAGGNWSISNGALSIDRTGASAGGTNDAGFSRITDTIGDPALIKVSFDIGINNVPKTWSQLMHIEVGAWSTLGDYGSGGNLSYLYDRLDISGNDTGNFRVRFGSISSSTYVANGVPHTVTWYMNRSSASANYVGPDSMTYSLAAGTFDVWVDTTAEITGQTSGNYSGNTVEDFRVRIPSAFDINITFDNIVVEDQF</sequence>
<proteinExistence type="predicted"/>
<evidence type="ECO:0000313" key="2">
    <source>
        <dbReference type="Proteomes" id="UP001304300"/>
    </source>
</evidence>
<organism evidence="1 2">
    <name type="scientific">Rubellicoccus peritrichatus</name>
    <dbReference type="NCBI Taxonomy" id="3080537"/>
    <lineage>
        <taxon>Bacteria</taxon>
        <taxon>Pseudomonadati</taxon>
        <taxon>Verrucomicrobiota</taxon>
        <taxon>Opitutia</taxon>
        <taxon>Puniceicoccales</taxon>
        <taxon>Cerasicoccaceae</taxon>
        <taxon>Rubellicoccus</taxon>
    </lineage>
</organism>
<name>A0AAQ3QR55_9BACT</name>
<dbReference type="SUPFAM" id="SSF53474">
    <property type="entry name" value="alpha/beta-Hydrolases"/>
    <property type="match status" value="1"/>
</dbReference>
<reference evidence="1 2" key="1">
    <citation type="submission" date="2023-10" db="EMBL/GenBank/DDBJ databases">
        <title>Rubellicoccus peritrichatus gen. nov., sp. nov., isolated from an algae of coral reef tank.</title>
        <authorList>
            <person name="Luo J."/>
        </authorList>
    </citation>
    <scope>NUCLEOTIDE SEQUENCE [LARGE SCALE GENOMIC DNA]</scope>
    <source>
        <strain evidence="1 2">CR14</strain>
    </source>
</reference>
<protein>
    <submittedName>
        <fullName evidence="1">Tandem-95 repeat protein</fullName>
    </submittedName>
</protein>
<dbReference type="Pfam" id="PF17963">
    <property type="entry name" value="Big_9"/>
    <property type="match status" value="3"/>
</dbReference>
<dbReference type="Gene3D" id="3.40.50.1820">
    <property type="entry name" value="alpha/beta hydrolase"/>
    <property type="match status" value="1"/>
</dbReference>
<dbReference type="InterPro" id="IPR029058">
    <property type="entry name" value="AB_hydrolase_fold"/>
</dbReference>
<dbReference type="KEGG" id="puo:RZN69_20330"/>
<evidence type="ECO:0000313" key="1">
    <source>
        <dbReference type="EMBL" id="WOO40973.1"/>
    </source>
</evidence>
<dbReference type="Gene3D" id="2.60.120.200">
    <property type="match status" value="1"/>
</dbReference>
<dbReference type="NCBIfam" id="NF012211">
    <property type="entry name" value="tand_rpt_95"/>
    <property type="match status" value="3"/>
</dbReference>
<keyword evidence="2" id="KW-1185">Reference proteome</keyword>
<gene>
    <name evidence="1" type="ORF">RZN69_20330</name>
</gene>
<dbReference type="Proteomes" id="UP001304300">
    <property type="component" value="Chromosome"/>
</dbReference>
<dbReference type="Gene3D" id="2.60.40.2810">
    <property type="match status" value="2"/>
</dbReference>
<dbReference type="EMBL" id="CP136920">
    <property type="protein sequence ID" value="WOO40973.1"/>
    <property type="molecule type" value="Genomic_DNA"/>
</dbReference>
<dbReference type="RefSeq" id="WP_317833269.1">
    <property type="nucleotide sequence ID" value="NZ_CP136920.1"/>
</dbReference>
<dbReference type="Gene3D" id="2.60.40.3440">
    <property type="match status" value="1"/>
</dbReference>